<evidence type="ECO:0000313" key="2">
    <source>
        <dbReference type="EMBL" id="SCX58001.1"/>
    </source>
</evidence>
<dbReference type="Pfam" id="PF06966">
    <property type="entry name" value="DUF1295"/>
    <property type="match status" value="1"/>
</dbReference>
<accession>A0A1G4YX89</accession>
<organism evidence="2 3">
    <name type="scientific">Klenkia marina</name>
    <dbReference type="NCBI Taxonomy" id="1960309"/>
    <lineage>
        <taxon>Bacteria</taxon>
        <taxon>Bacillati</taxon>
        <taxon>Actinomycetota</taxon>
        <taxon>Actinomycetes</taxon>
        <taxon>Geodermatophilales</taxon>
        <taxon>Geodermatophilaceae</taxon>
        <taxon>Klenkia</taxon>
    </lineage>
</organism>
<gene>
    <name evidence="2" type="ORF">SAMN03159343_3692</name>
</gene>
<evidence type="ECO:0000256" key="1">
    <source>
        <dbReference type="SAM" id="Phobius"/>
    </source>
</evidence>
<dbReference type="GO" id="GO:0016020">
    <property type="term" value="C:membrane"/>
    <property type="evidence" value="ECO:0007669"/>
    <property type="project" value="TreeGrafter"/>
</dbReference>
<dbReference type="InterPro" id="IPR010721">
    <property type="entry name" value="UstE-like"/>
</dbReference>
<dbReference type="PANTHER" id="PTHR32251">
    <property type="entry name" value="3-OXO-5-ALPHA-STEROID 4-DEHYDROGENASE"/>
    <property type="match status" value="1"/>
</dbReference>
<protein>
    <submittedName>
        <fullName evidence="2">Steroid 5-alpha reductase family enzyme</fullName>
    </submittedName>
</protein>
<dbReference type="STRING" id="1960309.SAMN03159343_3692"/>
<dbReference type="Gene3D" id="1.20.120.1630">
    <property type="match status" value="1"/>
</dbReference>
<keyword evidence="3" id="KW-1185">Reference proteome</keyword>
<keyword evidence="1" id="KW-1133">Transmembrane helix</keyword>
<dbReference type="PANTHER" id="PTHR32251:SF17">
    <property type="entry name" value="STEROID 5-ALPHA REDUCTASE C-TERMINAL DOMAIN-CONTAINING PROTEIN"/>
    <property type="match status" value="1"/>
</dbReference>
<evidence type="ECO:0000313" key="3">
    <source>
        <dbReference type="Proteomes" id="UP000198981"/>
    </source>
</evidence>
<proteinExistence type="predicted"/>
<sequence>MGEDVPVSVDRANLKRVVGASAAVVTALQAGTAALALRKGRRDYADGVWGPGLAAVAITGAALGTGDPWRRWTTAAITTGWAVRLETLMLRRLRGSDTEDERYTEFLEGASTPTVLAKVFGTQAVAQLLVSAPLQLAAASTLPRSARRWLFPVGAAVAVAGAVVEAVADRQKAAYSARDRDERPDVLDTGLWGVSRHPNYLGDSITWDGIWLAGAASAPGALLFPAPAAMTWFLVFATGAKRTERRMADRPGYRDYQRRVSFFFPGT</sequence>
<dbReference type="EMBL" id="FMUH01000007">
    <property type="protein sequence ID" value="SCX58001.1"/>
    <property type="molecule type" value="Genomic_DNA"/>
</dbReference>
<name>A0A1G4YX89_9ACTN</name>
<feature type="transmembrane region" description="Helical" evidence="1">
    <location>
        <begin position="17"/>
        <end position="37"/>
    </location>
</feature>
<feature type="transmembrane region" description="Helical" evidence="1">
    <location>
        <begin position="210"/>
        <end position="237"/>
    </location>
</feature>
<keyword evidence="1" id="KW-0472">Membrane</keyword>
<dbReference type="Proteomes" id="UP000198981">
    <property type="component" value="Unassembled WGS sequence"/>
</dbReference>
<keyword evidence="1" id="KW-0812">Transmembrane</keyword>
<dbReference type="AlphaFoldDB" id="A0A1G4YX89"/>
<reference evidence="3" key="1">
    <citation type="submission" date="2016-10" db="EMBL/GenBank/DDBJ databases">
        <authorList>
            <person name="Varghese N."/>
            <person name="Submissions S."/>
        </authorList>
    </citation>
    <scope>NUCLEOTIDE SEQUENCE [LARGE SCALE GENOMIC DNA]</scope>
    <source>
        <strain evidence="3">DSM 45722</strain>
    </source>
</reference>
<feature type="transmembrane region" description="Helical" evidence="1">
    <location>
        <begin position="149"/>
        <end position="168"/>
    </location>
</feature>